<evidence type="ECO:0000256" key="6">
    <source>
        <dbReference type="ARBA" id="ARBA00022801"/>
    </source>
</evidence>
<evidence type="ECO:0000256" key="5">
    <source>
        <dbReference type="ARBA" id="ARBA00022723"/>
    </source>
</evidence>
<dbReference type="OrthoDB" id="6475849at2759"/>
<keyword evidence="4" id="KW-0645">Protease</keyword>
<evidence type="ECO:0000256" key="2">
    <source>
        <dbReference type="ARBA" id="ARBA00004401"/>
    </source>
</evidence>
<dbReference type="EMBL" id="VTPC01005156">
    <property type="protein sequence ID" value="KAF2896391.1"/>
    <property type="molecule type" value="Genomic_DNA"/>
</dbReference>
<dbReference type="Pfam" id="PF05649">
    <property type="entry name" value="Peptidase_M13_N"/>
    <property type="match status" value="1"/>
</dbReference>
<keyword evidence="7" id="KW-0862">Zinc</keyword>
<accession>A0A8K0D3I8</accession>
<evidence type="ECO:0000256" key="4">
    <source>
        <dbReference type="ARBA" id="ARBA00022670"/>
    </source>
</evidence>
<keyword evidence="12" id="KW-1185">Reference proteome</keyword>
<comment type="cofactor">
    <cofactor evidence="1">
        <name>Zn(2+)</name>
        <dbReference type="ChEBI" id="CHEBI:29105"/>
    </cofactor>
</comment>
<dbReference type="Pfam" id="PF01431">
    <property type="entry name" value="Peptidase_M13"/>
    <property type="match status" value="1"/>
</dbReference>
<dbReference type="InterPro" id="IPR018497">
    <property type="entry name" value="Peptidase_M13_C"/>
</dbReference>
<evidence type="ECO:0000259" key="9">
    <source>
        <dbReference type="Pfam" id="PF01431"/>
    </source>
</evidence>
<dbReference type="InterPro" id="IPR000718">
    <property type="entry name" value="Peptidase_M13"/>
</dbReference>
<comment type="subcellular location">
    <subcellularLocation>
        <location evidence="2">Cell membrane</location>
        <topology evidence="2">Single-pass type II membrane protein</topology>
    </subcellularLocation>
</comment>
<evidence type="ECO:0000256" key="7">
    <source>
        <dbReference type="ARBA" id="ARBA00022833"/>
    </source>
</evidence>
<dbReference type="GO" id="GO:0004222">
    <property type="term" value="F:metalloendopeptidase activity"/>
    <property type="evidence" value="ECO:0007669"/>
    <property type="project" value="InterPro"/>
</dbReference>
<evidence type="ECO:0000313" key="11">
    <source>
        <dbReference type="EMBL" id="KAF2896391.1"/>
    </source>
</evidence>
<proteinExistence type="inferred from homology"/>
<dbReference type="PANTHER" id="PTHR11733:SF224">
    <property type="entry name" value="NEPRILYSIN-2"/>
    <property type="match status" value="1"/>
</dbReference>
<dbReference type="GO" id="GO:0005886">
    <property type="term" value="C:plasma membrane"/>
    <property type="evidence" value="ECO:0007669"/>
    <property type="project" value="UniProtKB-SubCell"/>
</dbReference>
<dbReference type="PANTHER" id="PTHR11733">
    <property type="entry name" value="ZINC METALLOPROTEASE FAMILY M13 NEPRILYSIN-RELATED"/>
    <property type="match status" value="1"/>
</dbReference>
<dbReference type="PRINTS" id="PR00786">
    <property type="entry name" value="NEPRILYSIN"/>
</dbReference>
<dbReference type="Proteomes" id="UP000801492">
    <property type="component" value="Unassembled WGS sequence"/>
</dbReference>
<keyword evidence="5" id="KW-0479">Metal-binding</keyword>
<dbReference type="GO" id="GO:0046872">
    <property type="term" value="F:metal ion binding"/>
    <property type="evidence" value="ECO:0007669"/>
    <property type="project" value="UniProtKB-KW"/>
</dbReference>
<dbReference type="Gene3D" id="3.40.390.10">
    <property type="entry name" value="Collagenase (Catalytic Domain)"/>
    <property type="match status" value="1"/>
</dbReference>
<evidence type="ECO:0000313" key="12">
    <source>
        <dbReference type="Proteomes" id="UP000801492"/>
    </source>
</evidence>
<sequence length="440" mass="50907">MTIEEMQEKFPSIPWQEFLTNLADRPSLLITPSNVTNVVYPNFLTELKKLMETTPKRVQANYLFYRALATSVRFLNQELRDRHLQFANVVAGISEHKPRWKECTEIASLNMHIAAGALYVRRYFNEEAKRIAEELVIKLKQTFIEMLKKLDWMDEDTKAKAIEKAEVMGAFVGYSQEFLDDEKLIEYYSELKGTTDNFLEFSMIVRKFAEGVDYGVLPQPYNRSDWIQRSFIASVDAYYNRFENSLQLPAGILQSPFFSADRPKYMNYGSIGFAIGHEITHGFDDLGRQFDKDGSANNWWAEKTKQAFVEKAQCFIDQYGNFTAVNKHLNGIVTLGENIADNGGVKEAYLAYEEWVKVNGEESRLPDLKYTPRQLFWISTANLWCTTQKTEYLKEHILTNVHAPPNFRVLGSLRNSELFSKDFKCPLGSNMNPVHKCQVW</sequence>
<name>A0A8K0D3I8_IGNLU</name>
<keyword evidence="6" id="KW-0378">Hydrolase</keyword>
<comment type="similarity">
    <text evidence="3">Belongs to the peptidase M13 family.</text>
</comment>
<feature type="domain" description="Peptidase M13 C-terminal" evidence="9">
    <location>
        <begin position="237"/>
        <end position="439"/>
    </location>
</feature>
<dbReference type="AlphaFoldDB" id="A0A8K0D3I8"/>
<dbReference type="InterPro" id="IPR008753">
    <property type="entry name" value="Peptidase_M13_N"/>
</dbReference>
<dbReference type="PROSITE" id="PS51885">
    <property type="entry name" value="NEPRILYSIN"/>
    <property type="match status" value="1"/>
</dbReference>
<reference evidence="11" key="1">
    <citation type="submission" date="2019-08" db="EMBL/GenBank/DDBJ databases">
        <title>The genome of the North American firefly Photinus pyralis.</title>
        <authorList>
            <consortium name="Photinus pyralis genome working group"/>
            <person name="Fallon T.R."/>
            <person name="Sander Lower S.E."/>
            <person name="Weng J.-K."/>
        </authorList>
    </citation>
    <scope>NUCLEOTIDE SEQUENCE</scope>
    <source>
        <strain evidence="11">TRF0915ILg1</strain>
        <tissue evidence="11">Whole body</tissue>
    </source>
</reference>
<protein>
    <submittedName>
        <fullName evidence="11">Uncharacterized protein</fullName>
    </submittedName>
</protein>
<dbReference type="GO" id="GO:0016485">
    <property type="term" value="P:protein processing"/>
    <property type="evidence" value="ECO:0007669"/>
    <property type="project" value="TreeGrafter"/>
</dbReference>
<feature type="domain" description="Peptidase M13 N-terminal" evidence="10">
    <location>
        <begin position="1"/>
        <end position="174"/>
    </location>
</feature>
<evidence type="ECO:0000256" key="8">
    <source>
        <dbReference type="ARBA" id="ARBA00023049"/>
    </source>
</evidence>
<comment type="caution">
    <text evidence="11">The sequence shown here is derived from an EMBL/GenBank/DDBJ whole genome shotgun (WGS) entry which is preliminary data.</text>
</comment>
<evidence type="ECO:0000256" key="3">
    <source>
        <dbReference type="ARBA" id="ARBA00007357"/>
    </source>
</evidence>
<dbReference type="SUPFAM" id="SSF55486">
    <property type="entry name" value="Metalloproteases ('zincins'), catalytic domain"/>
    <property type="match status" value="1"/>
</dbReference>
<dbReference type="InterPro" id="IPR024079">
    <property type="entry name" value="MetalloPept_cat_dom_sf"/>
</dbReference>
<evidence type="ECO:0000259" key="10">
    <source>
        <dbReference type="Pfam" id="PF05649"/>
    </source>
</evidence>
<keyword evidence="8" id="KW-0482">Metalloprotease</keyword>
<dbReference type="CDD" id="cd08662">
    <property type="entry name" value="M13"/>
    <property type="match status" value="1"/>
</dbReference>
<gene>
    <name evidence="11" type="ORF">ILUMI_09785</name>
</gene>
<organism evidence="11 12">
    <name type="scientific">Ignelater luminosus</name>
    <name type="common">Cucubano</name>
    <name type="synonym">Pyrophorus luminosus</name>
    <dbReference type="NCBI Taxonomy" id="2038154"/>
    <lineage>
        <taxon>Eukaryota</taxon>
        <taxon>Metazoa</taxon>
        <taxon>Ecdysozoa</taxon>
        <taxon>Arthropoda</taxon>
        <taxon>Hexapoda</taxon>
        <taxon>Insecta</taxon>
        <taxon>Pterygota</taxon>
        <taxon>Neoptera</taxon>
        <taxon>Endopterygota</taxon>
        <taxon>Coleoptera</taxon>
        <taxon>Polyphaga</taxon>
        <taxon>Elateriformia</taxon>
        <taxon>Elateroidea</taxon>
        <taxon>Elateridae</taxon>
        <taxon>Agrypninae</taxon>
        <taxon>Pyrophorini</taxon>
        <taxon>Ignelater</taxon>
    </lineage>
</organism>
<evidence type="ECO:0000256" key="1">
    <source>
        <dbReference type="ARBA" id="ARBA00001947"/>
    </source>
</evidence>